<dbReference type="SUPFAM" id="SSF53613">
    <property type="entry name" value="Ribokinase-like"/>
    <property type="match status" value="1"/>
</dbReference>
<dbReference type="NCBIfam" id="NF006830">
    <property type="entry name" value="PRK09355.1"/>
    <property type="match status" value="1"/>
</dbReference>
<keyword evidence="9" id="KW-0067">ATP-binding</keyword>
<name>A0AAW1S9E2_9CHLO</name>
<sequence>MDLQLTGASAWELFCKVKETGPLIQCITNFVSMDIMANMLLAAGASPAMAHSREEAAEFVRLASAVLINVGTLSPEWTDSMRATATAARELGKPWVLDPVGAGATTFRTQTILSLVDLKPTLIRGNASEVMAVAGGVGTVRGVDSTASAVEALSLGKDLARRVGCVVAISGATDLVTDGHRVVACRNGTPLLTKVTATGCAVTALAAAFIACAPHDPLTATAHALAVFGLAAELAAREARGPASLRVGLLDALYSVKQSQVCENVLLNEANDT</sequence>
<keyword evidence="11" id="KW-0784">Thiamine biosynthesis</keyword>
<dbReference type="GO" id="GO:0005524">
    <property type="term" value="F:ATP binding"/>
    <property type="evidence" value="ECO:0007669"/>
    <property type="project" value="UniProtKB-KW"/>
</dbReference>
<proteinExistence type="inferred from homology"/>
<dbReference type="PIRSF" id="PIRSF000513">
    <property type="entry name" value="Thz_kinase"/>
    <property type="match status" value="1"/>
</dbReference>
<comment type="pathway">
    <text evidence="3">Cofactor biosynthesis; thiamine diphosphate biosynthesis; 4-methyl-5-(2-phosphoethyl)-thiazole from 5-(2-hydroxyethyl)-4-methylthiazole: step 1/1.</text>
</comment>
<dbReference type="Gene3D" id="3.40.1190.20">
    <property type="match status" value="1"/>
</dbReference>
<dbReference type="EMBL" id="JALJOU010000008">
    <property type="protein sequence ID" value="KAK9842263.1"/>
    <property type="molecule type" value="Genomic_DNA"/>
</dbReference>
<dbReference type="InterPro" id="IPR029056">
    <property type="entry name" value="Ribokinase-like"/>
</dbReference>
<evidence type="ECO:0000256" key="6">
    <source>
        <dbReference type="ARBA" id="ARBA00022723"/>
    </source>
</evidence>
<dbReference type="InterPro" id="IPR000417">
    <property type="entry name" value="Hyethyz_kinase"/>
</dbReference>
<evidence type="ECO:0000256" key="8">
    <source>
        <dbReference type="ARBA" id="ARBA00022777"/>
    </source>
</evidence>
<evidence type="ECO:0000256" key="10">
    <source>
        <dbReference type="ARBA" id="ARBA00022842"/>
    </source>
</evidence>
<comment type="cofactor">
    <cofactor evidence="2">
        <name>Mg(2+)</name>
        <dbReference type="ChEBI" id="CHEBI:18420"/>
    </cofactor>
</comment>
<dbReference type="NCBIfam" id="TIGR00694">
    <property type="entry name" value="thiM"/>
    <property type="match status" value="1"/>
</dbReference>
<evidence type="ECO:0000313" key="13">
    <source>
        <dbReference type="Proteomes" id="UP001445335"/>
    </source>
</evidence>
<reference evidence="12 13" key="1">
    <citation type="journal article" date="2024" name="Nat. Commun.">
        <title>Phylogenomics reveals the evolutionary origins of lichenization in chlorophyte algae.</title>
        <authorList>
            <person name="Puginier C."/>
            <person name="Libourel C."/>
            <person name="Otte J."/>
            <person name="Skaloud P."/>
            <person name="Haon M."/>
            <person name="Grisel S."/>
            <person name="Petersen M."/>
            <person name="Berrin J.G."/>
            <person name="Delaux P.M."/>
            <person name="Dal Grande F."/>
            <person name="Keller J."/>
        </authorList>
    </citation>
    <scope>NUCLEOTIDE SEQUENCE [LARGE SCALE GENOMIC DNA]</scope>
    <source>
        <strain evidence="12 13">SAG 245.80</strain>
    </source>
</reference>
<keyword evidence="8" id="KW-0418">Kinase</keyword>
<dbReference type="EC" id="2.7.1.50" evidence="4"/>
<dbReference type="Proteomes" id="UP001445335">
    <property type="component" value="Unassembled WGS sequence"/>
</dbReference>
<keyword evidence="5" id="KW-0808">Transferase</keyword>
<accession>A0AAW1S9E2</accession>
<dbReference type="CDD" id="cd01170">
    <property type="entry name" value="THZ_kinase"/>
    <property type="match status" value="1"/>
</dbReference>
<dbReference type="Pfam" id="PF02110">
    <property type="entry name" value="HK"/>
    <property type="match status" value="1"/>
</dbReference>
<evidence type="ECO:0000256" key="5">
    <source>
        <dbReference type="ARBA" id="ARBA00022679"/>
    </source>
</evidence>
<evidence type="ECO:0000256" key="1">
    <source>
        <dbReference type="ARBA" id="ARBA00001771"/>
    </source>
</evidence>
<evidence type="ECO:0000256" key="2">
    <source>
        <dbReference type="ARBA" id="ARBA00001946"/>
    </source>
</evidence>
<keyword evidence="6" id="KW-0479">Metal-binding</keyword>
<comment type="catalytic activity">
    <reaction evidence="1">
        <text>5-(2-hydroxyethyl)-4-methylthiazole + ATP = 4-methyl-5-(2-phosphooxyethyl)-thiazole + ADP + H(+)</text>
        <dbReference type="Rhea" id="RHEA:24212"/>
        <dbReference type="ChEBI" id="CHEBI:15378"/>
        <dbReference type="ChEBI" id="CHEBI:17957"/>
        <dbReference type="ChEBI" id="CHEBI:30616"/>
        <dbReference type="ChEBI" id="CHEBI:58296"/>
        <dbReference type="ChEBI" id="CHEBI:456216"/>
        <dbReference type="EC" id="2.7.1.50"/>
    </reaction>
</comment>
<comment type="caution">
    <text evidence="12">The sequence shown here is derived from an EMBL/GenBank/DDBJ whole genome shotgun (WGS) entry which is preliminary data.</text>
</comment>
<gene>
    <name evidence="12" type="ORF">WJX81_003512</name>
</gene>
<protein>
    <recommendedName>
        <fullName evidence="4">hydroxyethylthiazole kinase</fullName>
        <ecNumber evidence="4">2.7.1.50</ecNumber>
    </recommendedName>
</protein>
<dbReference type="GO" id="GO:0000287">
    <property type="term" value="F:magnesium ion binding"/>
    <property type="evidence" value="ECO:0007669"/>
    <property type="project" value="InterPro"/>
</dbReference>
<keyword evidence="7" id="KW-0547">Nucleotide-binding</keyword>
<evidence type="ECO:0000256" key="3">
    <source>
        <dbReference type="ARBA" id="ARBA00004868"/>
    </source>
</evidence>
<organism evidence="12 13">
    <name type="scientific">Elliptochloris bilobata</name>
    <dbReference type="NCBI Taxonomy" id="381761"/>
    <lineage>
        <taxon>Eukaryota</taxon>
        <taxon>Viridiplantae</taxon>
        <taxon>Chlorophyta</taxon>
        <taxon>core chlorophytes</taxon>
        <taxon>Trebouxiophyceae</taxon>
        <taxon>Trebouxiophyceae incertae sedis</taxon>
        <taxon>Elliptochloris clade</taxon>
        <taxon>Elliptochloris</taxon>
    </lineage>
</organism>
<dbReference type="GO" id="GO:0009228">
    <property type="term" value="P:thiamine biosynthetic process"/>
    <property type="evidence" value="ECO:0007669"/>
    <property type="project" value="UniProtKB-KW"/>
</dbReference>
<evidence type="ECO:0000256" key="11">
    <source>
        <dbReference type="ARBA" id="ARBA00022977"/>
    </source>
</evidence>
<dbReference type="AlphaFoldDB" id="A0AAW1S9E2"/>
<evidence type="ECO:0000313" key="12">
    <source>
        <dbReference type="EMBL" id="KAK9842263.1"/>
    </source>
</evidence>
<keyword evidence="13" id="KW-1185">Reference proteome</keyword>
<evidence type="ECO:0000256" key="7">
    <source>
        <dbReference type="ARBA" id="ARBA00022741"/>
    </source>
</evidence>
<dbReference type="GO" id="GO:0004417">
    <property type="term" value="F:hydroxyethylthiazole kinase activity"/>
    <property type="evidence" value="ECO:0007669"/>
    <property type="project" value="UniProtKB-EC"/>
</dbReference>
<evidence type="ECO:0000256" key="9">
    <source>
        <dbReference type="ARBA" id="ARBA00022840"/>
    </source>
</evidence>
<evidence type="ECO:0000256" key="4">
    <source>
        <dbReference type="ARBA" id="ARBA00012129"/>
    </source>
</evidence>
<dbReference type="PRINTS" id="PR01099">
    <property type="entry name" value="HYETHTZKNASE"/>
</dbReference>
<dbReference type="HAMAP" id="MF_00228">
    <property type="entry name" value="Thz_kinase"/>
    <property type="match status" value="1"/>
</dbReference>
<keyword evidence="10" id="KW-0460">Magnesium</keyword>